<feature type="region of interest" description="Disordered" evidence="1">
    <location>
        <begin position="140"/>
        <end position="168"/>
    </location>
</feature>
<protein>
    <submittedName>
        <fullName evidence="2">Uncharacterized protein</fullName>
    </submittedName>
</protein>
<proteinExistence type="predicted"/>
<sequence>MAFCSLPLRSTCTCRQRYCCATSESLGPAASEGTLLYLAPPLHCRTSPALNCLRGSSSLPRLTDFQATQKTLTLLGVNVYLSRYRFSAASERHSVQLRDMERLPAGLKPCAAGTGLPRKVAIVRKQPGQRGFHVRPKRSVAVPSGNHLPTRLHSAAAPDRPRDPPSTWMCPGSPSVCGCGGHEIRTREGLPPTRFPTGRTRVRPGPGKS</sequence>
<comment type="caution">
    <text evidence="2">The sequence shown here is derived from an EMBL/GenBank/DDBJ whole genome shotgun (WGS) entry which is preliminary data.</text>
</comment>
<organism evidence="2 3">
    <name type="scientific">Actinacidiphila bryophytorum</name>
    <dbReference type="NCBI Taxonomy" id="1436133"/>
    <lineage>
        <taxon>Bacteria</taxon>
        <taxon>Bacillati</taxon>
        <taxon>Actinomycetota</taxon>
        <taxon>Actinomycetes</taxon>
        <taxon>Kitasatosporales</taxon>
        <taxon>Streptomycetaceae</taxon>
        <taxon>Actinacidiphila</taxon>
    </lineage>
</organism>
<dbReference type="EMBL" id="CAJVAX010000019">
    <property type="protein sequence ID" value="CAG7650114.1"/>
    <property type="molecule type" value="Genomic_DNA"/>
</dbReference>
<evidence type="ECO:0000256" key="1">
    <source>
        <dbReference type="SAM" id="MobiDB-lite"/>
    </source>
</evidence>
<name>A0A9W4MJ66_9ACTN</name>
<dbReference type="AlphaFoldDB" id="A0A9W4MJ66"/>
<evidence type="ECO:0000313" key="2">
    <source>
        <dbReference type="EMBL" id="CAG7650114.1"/>
    </source>
</evidence>
<dbReference type="Proteomes" id="UP001153328">
    <property type="component" value="Unassembled WGS sequence"/>
</dbReference>
<evidence type="ECO:0000313" key="3">
    <source>
        <dbReference type="Proteomes" id="UP001153328"/>
    </source>
</evidence>
<keyword evidence="3" id="KW-1185">Reference proteome</keyword>
<accession>A0A9W4MJ66</accession>
<feature type="region of interest" description="Disordered" evidence="1">
    <location>
        <begin position="185"/>
        <end position="209"/>
    </location>
</feature>
<reference evidence="2" key="1">
    <citation type="submission" date="2021-06" db="EMBL/GenBank/DDBJ databases">
        <authorList>
            <person name="Arsene-Ploetze F."/>
        </authorList>
    </citation>
    <scope>NUCLEOTIDE SEQUENCE</scope>
    <source>
        <strain evidence="2">SBRY1</strain>
    </source>
</reference>
<gene>
    <name evidence="2" type="ORF">SBRY_50277</name>
</gene>